<keyword evidence="7" id="KW-1185">Reference proteome</keyword>
<feature type="transmembrane region" description="Helical" evidence="5">
    <location>
        <begin position="93"/>
        <end position="113"/>
    </location>
</feature>
<feature type="transmembrane region" description="Helical" evidence="5">
    <location>
        <begin position="125"/>
        <end position="146"/>
    </location>
</feature>
<keyword evidence="3 5" id="KW-1133">Transmembrane helix</keyword>
<dbReference type="Pfam" id="PF02117">
    <property type="entry name" value="7TM_GPCR_Sra"/>
    <property type="match status" value="1"/>
</dbReference>
<dbReference type="GO" id="GO:0016020">
    <property type="term" value="C:membrane"/>
    <property type="evidence" value="ECO:0007669"/>
    <property type="project" value="UniProtKB-SubCell"/>
</dbReference>
<dbReference type="InterPro" id="IPR051080">
    <property type="entry name" value="Nematode_rcpt-like_serp_alpha"/>
</dbReference>
<protein>
    <submittedName>
        <fullName evidence="6">Uncharacterized protein</fullName>
    </submittedName>
</protein>
<proteinExistence type="predicted"/>
<evidence type="ECO:0000256" key="3">
    <source>
        <dbReference type="ARBA" id="ARBA00022989"/>
    </source>
</evidence>
<evidence type="ECO:0000256" key="2">
    <source>
        <dbReference type="ARBA" id="ARBA00022692"/>
    </source>
</evidence>
<dbReference type="PANTHER" id="PTHR31357:SF16">
    <property type="entry name" value="G_PROTEIN_RECEP_F1_2 DOMAIN-CONTAINING PROTEIN-RELATED"/>
    <property type="match status" value="1"/>
</dbReference>
<reference evidence="7" key="1">
    <citation type="submission" date="2010-08" db="EMBL/GenBank/DDBJ databases">
        <authorList>
            <consortium name="Caenorhabditis japonica Sequencing Consortium"/>
            <person name="Wilson R.K."/>
        </authorList>
    </citation>
    <scope>NUCLEOTIDE SEQUENCE [LARGE SCALE GENOMIC DNA]</scope>
    <source>
        <strain evidence="7">DF5081</strain>
    </source>
</reference>
<dbReference type="EnsemblMetazoa" id="CJA04764.1">
    <property type="protein sequence ID" value="CJA04764.1"/>
    <property type="gene ID" value="WBGene00123966"/>
</dbReference>
<dbReference type="GO" id="GO:0004930">
    <property type="term" value="F:G protein-coupled receptor activity"/>
    <property type="evidence" value="ECO:0007669"/>
    <property type="project" value="InterPro"/>
</dbReference>
<evidence type="ECO:0000256" key="4">
    <source>
        <dbReference type="ARBA" id="ARBA00023136"/>
    </source>
</evidence>
<comment type="subcellular location">
    <subcellularLocation>
        <location evidence="1">Membrane</location>
        <topology evidence="1">Multi-pass membrane protein</topology>
    </subcellularLocation>
</comment>
<keyword evidence="4 5" id="KW-0472">Membrane</keyword>
<reference evidence="6" key="2">
    <citation type="submission" date="2022-06" db="UniProtKB">
        <authorList>
            <consortium name="EnsemblMetazoa"/>
        </authorList>
    </citation>
    <scope>IDENTIFICATION</scope>
    <source>
        <strain evidence="6">DF5081</strain>
    </source>
</reference>
<dbReference type="GO" id="GO:0004984">
    <property type="term" value="F:olfactory receptor activity"/>
    <property type="evidence" value="ECO:0007669"/>
    <property type="project" value="TreeGrafter"/>
</dbReference>
<evidence type="ECO:0000313" key="6">
    <source>
        <dbReference type="EnsemblMetazoa" id="CJA04764.1"/>
    </source>
</evidence>
<dbReference type="PANTHER" id="PTHR31357">
    <property type="entry name" value="SERPENTINE RECEPTOR CLASS ALPHA-10"/>
    <property type="match status" value="1"/>
</dbReference>
<evidence type="ECO:0000313" key="7">
    <source>
        <dbReference type="Proteomes" id="UP000005237"/>
    </source>
</evidence>
<name>A0A8R1HL42_CAEJA</name>
<evidence type="ECO:0000256" key="5">
    <source>
        <dbReference type="SAM" id="Phobius"/>
    </source>
</evidence>
<sequence length="228" mass="25876">MLKVGVAATAIYIVILPEDGEELITTCVTFSASKSIGSRIYVMFFVQLILDAVISSVHLFLYKYNKMAKSSTSLSEQFQRNENVKTLKQVTPLLILSNVTIGAYIFIMSVFRLCRNYLPPNWYEIIAANLFIMPHMPFMFTSLILIELRLGAKRQAKVHREMMASQDVPQEDQFHIAMENWDSLYQIRLDSSAKSAKRSYSSQMLATSKFIATIKKCQNTVTVGNHPA</sequence>
<evidence type="ECO:0000256" key="1">
    <source>
        <dbReference type="ARBA" id="ARBA00004141"/>
    </source>
</evidence>
<dbReference type="Proteomes" id="UP000005237">
    <property type="component" value="Unassembled WGS sequence"/>
</dbReference>
<dbReference type="InterPro" id="IPR000344">
    <property type="entry name" value="7TM_GPCR_serpentine_rcpt_Sra"/>
</dbReference>
<keyword evidence="2 5" id="KW-0812">Transmembrane</keyword>
<dbReference type="AlphaFoldDB" id="A0A8R1HL42"/>
<feature type="transmembrane region" description="Helical" evidence="5">
    <location>
        <begin position="40"/>
        <end position="62"/>
    </location>
</feature>
<organism evidence="6 7">
    <name type="scientific">Caenorhabditis japonica</name>
    <dbReference type="NCBI Taxonomy" id="281687"/>
    <lineage>
        <taxon>Eukaryota</taxon>
        <taxon>Metazoa</taxon>
        <taxon>Ecdysozoa</taxon>
        <taxon>Nematoda</taxon>
        <taxon>Chromadorea</taxon>
        <taxon>Rhabditida</taxon>
        <taxon>Rhabditina</taxon>
        <taxon>Rhabditomorpha</taxon>
        <taxon>Rhabditoidea</taxon>
        <taxon>Rhabditidae</taxon>
        <taxon>Peloderinae</taxon>
        <taxon>Caenorhabditis</taxon>
    </lineage>
</organism>
<accession>A0A8R1HL42</accession>